<gene>
    <name evidence="1" type="ORF">S12H4_41451</name>
</gene>
<name>X1UST9_9ZZZZ</name>
<proteinExistence type="predicted"/>
<reference evidence="1" key="1">
    <citation type="journal article" date="2014" name="Front. Microbiol.">
        <title>High frequency of phylogenetically diverse reductive dehalogenase-homologous genes in deep subseafloor sedimentary metagenomes.</title>
        <authorList>
            <person name="Kawai M."/>
            <person name="Futagami T."/>
            <person name="Toyoda A."/>
            <person name="Takaki Y."/>
            <person name="Nishi S."/>
            <person name="Hori S."/>
            <person name="Arai W."/>
            <person name="Tsubouchi T."/>
            <person name="Morono Y."/>
            <person name="Uchiyama I."/>
            <person name="Ito T."/>
            <person name="Fujiyama A."/>
            <person name="Inagaki F."/>
            <person name="Takami H."/>
        </authorList>
    </citation>
    <scope>NUCLEOTIDE SEQUENCE</scope>
    <source>
        <strain evidence="1">Expedition CK06-06</strain>
    </source>
</reference>
<evidence type="ECO:0000313" key="1">
    <source>
        <dbReference type="EMBL" id="GAJ06682.1"/>
    </source>
</evidence>
<feature type="non-terminal residue" evidence="1">
    <location>
        <position position="63"/>
    </location>
</feature>
<dbReference type="AlphaFoldDB" id="X1UST9"/>
<organism evidence="1">
    <name type="scientific">marine sediment metagenome</name>
    <dbReference type="NCBI Taxonomy" id="412755"/>
    <lineage>
        <taxon>unclassified sequences</taxon>
        <taxon>metagenomes</taxon>
        <taxon>ecological metagenomes</taxon>
    </lineage>
</organism>
<comment type="caution">
    <text evidence="1">The sequence shown here is derived from an EMBL/GenBank/DDBJ whole genome shotgun (WGS) entry which is preliminary data.</text>
</comment>
<accession>X1UST9</accession>
<dbReference type="EMBL" id="BARW01025263">
    <property type="protein sequence ID" value="GAJ06682.1"/>
    <property type="molecule type" value="Genomic_DNA"/>
</dbReference>
<sequence length="63" mass="7209">MKQKFPVLKGIVRDGQIFVWCPFCSTYHQHGWLGEPGHRIAHCDIDSPLSESGYFVVAFSQKE</sequence>
<protein>
    <submittedName>
        <fullName evidence="1">Uncharacterized protein</fullName>
    </submittedName>
</protein>